<proteinExistence type="predicted"/>
<protein>
    <submittedName>
        <fullName evidence="1">Uncharacterized protein</fullName>
    </submittedName>
</protein>
<dbReference type="InParanoid" id="A8N795"/>
<dbReference type="VEuPathDB" id="FungiDB:CC1G_03238"/>
<dbReference type="HOGENOM" id="CLU_1475099_0_0_1"/>
<dbReference type="RefSeq" id="XP_001830701.2">
    <property type="nucleotide sequence ID" value="XM_001830649.2"/>
</dbReference>
<dbReference type="EMBL" id="AACS02000003">
    <property type="protein sequence ID" value="EAU91070.2"/>
    <property type="molecule type" value="Genomic_DNA"/>
</dbReference>
<keyword evidence="2" id="KW-1185">Reference proteome</keyword>
<evidence type="ECO:0000313" key="1">
    <source>
        <dbReference type="EMBL" id="EAU91070.2"/>
    </source>
</evidence>
<evidence type="ECO:0000313" key="2">
    <source>
        <dbReference type="Proteomes" id="UP000001861"/>
    </source>
</evidence>
<reference evidence="1 2" key="1">
    <citation type="journal article" date="2010" name="Proc. Natl. Acad. Sci. U.S.A.">
        <title>Insights into evolution of multicellular fungi from the assembled chromosomes of the mushroom Coprinopsis cinerea (Coprinus cinereus).</title>
        <authorList>
            <person name="Stajich J.E."/>
            <person name="Wilke S.K."/>
            <person name="Ahren D."/>
            <person name="Au C.H."/>
            <person name="Birren B.W."/>
            <person name="Borodovsky M."/>
            <person name="Burns C."/>
            <person name="Canback B."/>
            <person name="Casselton L.A."/>
            <person name="Cheng C.K."/>
            <person name="Deng J."/>
            <person name="Dietrich F.S."/>
            <person name="Fargo D.C."/>
            <person name="Farman M.L."/>
            <person name="Gathman A.C."/>
            <person name="Goldberg J."/>
            <person name="Guigo R."/>
            <person name="Hoegger P.J."/>
            <person name="Hooker J.B."/>
            <person name="Huggins A."/>
            <person name="James T.Y."/>
            <person name="Kamada T."/>
            <person name="Kilaru S."/>
            <person name="Kodira C."/>
            <person name="Kues U."/>
            <person name="Kupfer D."/>
            <person name="Kwan H.S."/>
            <person name="Lomsadze A."/>
            <person name="Li W."/>
            <person name="Lilly W.W."/>
            <person name="Ma L.J."/>
            <person name="Mackey A.J."/>
            <person name="Manning G."/>
            <person name="Martin F."/>
            <person name="Muraguchi H."/>
            <person name="Natvig D.O."/>
            <person name="Palmerini H."/>
            <person name="Ramesh M.A."/>
            <person name="Rehmeyer C.J."/>
            <person name="Roe B.A."/>
            <person name="Shenoy N."/>
            <person name="Stanke M."/>
            <person name="Ter-Hovhannisyan V."/>
            <person name="Tunlid A."/>
            <person name="Velagapudi R."/>
            <person name="Vision T.J."/>
            <person name="Zeng Q."/>
            <person name="Zolan M.E."/>
            <person name="Pukkila P.J."/>
        </authorList>
    </citation>
    <scope>NUCLEOTIDE SEQUENCE [LARGE SCALE GENOMIC DNA]</scope>
    <source>
        <strain evidence="2">Okayama-7 / 130 / ATCC MYA-4618 / FGSC 9003</strain>
    </source>
</reference>
<name>A8N795_COPC7</name>
<organism evidence="1 2">
    <name type="scientific">Coprinopsis cinerea (strain Okayama-7 / 130 / ATCC MYA-4618 / FGSC 9003)</name>
    <name type="common">Inky cap fungus</name>
    <name type="synonym">Hormographiella aspergillata</name>
    <dbReference type="NCBI Taxonomy" id="240176"/>
    <lineage>
        <taxon>Eukaryota</taxon>
        <taxon>Fungi</taxon>
        <taxon>Dikarya</taxon>
        <taxon>Basidiomycota</taxon>
        <taxon>Agaricomycotina</taxon>
        <taxon>Agaricomycetes</taxon>
        <taxon>Agaricomycetidae</taxon>
        <taxon>Agaricales</taxon>
        <taxon>Agaricineae</taxon>
        <taxon>Psathyrellaceae</taxon>
        <taxon>Coprinopsis</taxon>
    </lineage>
</organism>
<dbReference type="KEGG" id="cci:CC1G_03238"/>
<dbReference type="AlphaFoldDB" id="A8N795"/>
<accession>A8N795</accession>
<gene>
    <name evidence="1" type="ORF">CC1G_03238</name>
</gene>
<comment type="caution">
    <text evidence="1">The sequence shown here is derived from an EMBL/GenBank/DDBJ whole genome shotgun (WGS) entry which is preliminary data.</text>
</comment>
<dbReference type="GeneID" id="6007145"/>
<sequence length="183" mass="20681">MTVYQAYYKRSCWPVLDERLFEIGPELLGRPTVRSKKGGRSTLHQSTEQKVLNKWVNKVLQFSGDNLNRSNEGTGEKEGFVTCGKIELSKGCGETGKSERLRNGKRNVQVISRYAMAAYALPGVTRRGKAKVEGQRFCAIGKVGWAFTPVFLKLGWAGKTKPDKQREYGREDRLIWSHPPWTG</sequence>
<dbReference type="Proteomes" id="UP000001861">
    <property type="component" value="Unassembled WGS sequence"/>
</dbReference>